<organism evidence="8 9">
    <name type="scientific">Bacteroides eggerthii</name>
    <dbReference type="NCBI Taxonomy" id="28111"/>
    <lineage>
        <taxon>Bacteria</taxon>
        <taxon>Pseudomonadati</taxon>
        <taxon>Bacteroidota</taxon>
        <taxon>Bacteroidia</taxon>
        <taxon>Bacteroidales</taxon>
        <taxon>Bacteroidaceae</taxon>
        <taxon>Bacteroides</taxon>
    </lineage>
</organism>
<dbReference type="Gene3D" id="3.30.360.10">
    <property type="entry name" value="Dihydrodipicolinate Reductase, domain 2"/>
    <property type="match status" value="1"/>
</dbReference>
<dbReference type="Proteomes" id="UP000679226">
    <property type="component" value="Chromosome"/>
</dbReference>
<reference evidence="4 13" key="5">
    <citation type="submission" date="2020-04" db="EMBL/GenBank/DDBJ databases">
        <authorList>
            <person name="Hitch T.C.A."/>
            <person name="Wylensek D."/>
            <person name="Clavel T."/>
        </authorList>
    </citation>
    <scope>NUCLEOTIDE SEQUENCE [LARGE SCALE GENOMIC DNA]</scope>
    <source>
        <strain evidence="4 13">WCA3-601-WT-5E</strain>
    </source>
</reference>
<dbReference type="EMBL" id="QSLA01000003">
    <property type="protein sequence ID" value="RHF11146.1"/>
    <property type="molecule type" value="Genomic_DNA"/>
</dbReference>
<dbReference type="Proteomes" id="UP000254424">
    <property type="component" value="Unassembled WGS sequence"/>
</dbReference>
<dbReference type="SUPFAM" id="SSF55347">
    <property type="entry name" value="Glyceraldehyde-3-phosphate dehydrogenase-like, C-terminal domain"/>
    <property type="match status" value="1"/>
</dbReference>
<dbReference type="EMBL" id="JABAGL010000007">
    <property type="protein sequence ID" value="NME85663.1"/>
    <property type="molecule type" value="Genomic_DNA"/>
</dbReference>
<dbReference type="Pfam" id="PF19051">
    <property type="entry name" value="GFO_IDH_MocA_C2"/>
    <property type="match status" value="1"/>
</dbReference>
<dbReference type="PANTHER" id="PTHR43818">
    <property type="entry name" value="BCDNA.GH03377"/>
    <property type="match status" value="1"/>
</dbReference>
<sequence length="473" mass="53035">MTTRRDFLKTMTMASAGLALGTGDLLGAPISVSQRKAAADKVKIAYVGIGNRGEQIIGDFARTGMVEVVALCDVDMGAPHTQKVMNMYPKAKRFRDFRQMFDKAGNDFDAVAIATPDHSHFPITMLALASGKHVYVEKPLARTFYEAELLMQAALKRPNLVTQVGNQGHSEANYFQFKAWMDAGIIKDVTAVTAHMNNPRRWHGWDSGIYKLPSGQQLPNDMDWDTWLGVVPYHEYNKDYHLGQWRCWYDFGMGCLGDWGAHILDTVHEFLELGLPYEVSMQYANGHNDYFFPYSSTILFRFPQRKGMPPVDITWYDGLDNLPPIPEGYGVSGLDPNIPKTNQGDTPAAKLNPGKIIYTKDLVFKGGSHGSTLSIIPEEKAKEMAGILPEIPKSPSNHFENFLLACMGQEKTRSPFEINGVLSQVFSLGVIAQRLNTRLFFDSRMKQITNNEFANAMLIGTPPRKGWDEFYKL</sequence>
<dbReference type="GeneID" id="93072230"/>
<dbReference type="GO" id="GO:0000166">
    <property type="term" value="F:nucleotide binding"/>
    <property type="evidence" value="ECO:0007669"/>
    <property type="project" value="InterPro"/>
</dbReference>
<dbReference type="InterPro" id="IPR000683">
    <property type="entry name" value="Gfo/Idh/MocA-like_OxRdtase_N"/>
</dbReference>
<evidence type="ECO:0000313" key="13">
    <source>
        <dbReference type="Proteomes" id="UP000520291"/>
    </source>
</evidence>
<dbReference type="InterPro" id="IPR043906">
    <property type="entry name" value="Gfo/Idh/MocA_OxRdtase_bact_C"/>
</dbReference>
<evidence type="ECO:0000313" key="4">
    <source>
        <dbReference type="EMBL" id="NME85663.1"/>
    </source>
</evidence>
<dbReference type="Proteomes" id="UP000283538">
    <property type="component" value="Unassembled WGS sequence"/>
</dbReference>
<evidence type="ECO:0000259" key="2">
    <source>
        <dbReference type="Pfam" id="PF19051"/>
    </source>
</evidence>
<reference evidence="7 11" key="4">
    <citation type="journal article" date="2019" name="Science, e1252229">
        <title>Invertible promoters mediate bacterial phase variation, antibiotic resistance, and host adaptation in the gut.</title>
        <authorList>
            <person name="Jiang X."/>
            <person name="Hall A.B."/>
            <person name="Arthur T.D."/>
            <person name="Plichta D.R."/>
            <person name="Covington C.T."/>
            <person name="Poyet M."/>
            <person name="Crothers J."/>
            <person name="Moses P.L."/>
            <person name="Tolonen A.C."/>
            <person name="Vlamakis H."/>
            <person name="Alm E.J."/>
            <person name="Xavier R.J."/>
        </authorList>
    </citation>
    <scope>NUCLEOTIDE SEQUENCE [LARGE SCALE GENOMIC DNA]</scope>
    <source>
        <strain evidence="7">Bj_0095</strain>
        <strain evidence="11">bj_0095</strain>
    </source>
</reference>
<evidence type="ECO:0000313" key="8">
    <source>
        <dbReference type="EMBL" id="SUV44237.1"/>
    </source>
</evidence>
<dbReference type="PANTHER" id="PTHR43818:SF3">
    <property type="entry name" value="OXIDOREDUCTASE-RELATED"/>
    <property type="match status" value="1"/>
</dbReference>
<evidence type="ECO:0000313" key="10">
    <source>
        <dbReference type="Proteomes" id="UP000283538"/>
    </source>
</evidence>
<dbReference type="PROSITE" id="PS51318">
    <property type="entry name" value="TAT"/>
    <property type="match status" value="1"/>
</dbReference>
<dbReference type="GO" id="GO:0050112">
    <property type="term" value="F:inositol 2-dehydrogenase (NAD+) activity"/>
    <property type="evidence" value="ECO:0007669"/>
    <property type="project" value="UniProtKB-EC"/>
</dbReference>
<dbReference type="NCBIfam" id="TIGR01409">
    <property type="entry name" value="TAT_signal_seq"/>
    <property type="match status" value="1"/>
</dbReference>
<keyword evidence="8" id="KW-0560">Oxidoreductase</keyword>
<proteinExistence type="predicted"/>
<dbReference type="RefSeq" id="WP_004288484.1">
    <property type="nucleotide sequence ID" value="NZ_CABKNQ010000020.1"/>
</dbReference>
<keyword evidence="12" id="KW-1185">Reference proteome</keyword>
<reference evidence="3 12" key="3">
    <citation type="journal article" date="2019" name="Nat. Med.">
        <title>A library of human gut bacterial isolates paired with longitudinal multiomics data enables mechanistic microbiome research.</title>
        <authorList>
            <person name="Poyet M."/>
            <person name="Groussin M."/>
            <person name="Gibbons S.M."/>
            <person name="Avila-Pacheco J."/>
            <person name="Jiang X."/>
            <person name="Kearney S.M."/>
            <person name="Perrotta A.R."/>
            <person name="Berdy B."/>
            <person name="Zhao S."/>
            <person name="Lieberman T.D."/>
            <person name="Swanson P.K."/>
            <person name="Smith M."/>
            <person name="Roesemann S."/>
            <person name="Alexander J.E."/>
            <person name="Rich S.A."/>
            <person name="Livny J."/>
            <person name="Vlamakis H."/>
            <person name="Clish C."/>
            <person name="Bullock K."/>
            <person name="Deik A."/>
            <person name="Scott J."/>
            <person name="Pierce K.A."/>
            <person name="Xavier R.J."/>
            <person name="Alm E.J."/>
        </authorList>
    </citation>
    <scope>NUCLEOTIDE SEQUENCE [LARGE SCALE GENOMIC DNA]</scope>
    <source>
        <strain evidence="3 12">BIOML-A1</strain>
    </source>
</reference>
<feature type="domain" description="Gfo/Idh/MocA-like oxidoreductase N-terminal" evidence="1">
    <location>
        <begin position="43"/>
        <end position="161"/>
    </location>
</feature>
<dbReference type="InterPro" id="IPR050463">
    <property type="entry name" value="Gfo/Idh/MocA_oxidrdct_glycsds"/>
</dbReference>
<name>A0A380ZB85_9BACE</name>
<dbReference type="KEGG" id="beg:INE88_01106"/>
<dbReference type="EMBL" id="RCXL01000001">
    <property type="protein sequence ID" value="RYT78135.1"/>
    <property type="molecule type" value="Genomic_DNA"/>
</dbReference>
<evidence type="ECO:0000313" key="11">
    <source>
        <dbReference type="Proteomes" id="UP000291917"/>
    </source>
</evidence>
<dbReference type="EMBL" id="CP072227">
    <property type="protein sequence ID" value="QUT44316.1"/>
    <property type="molecule type" value="Genomic_DNA"/>
</dbReference>
<evidence type="ECO:0000313" key="7">
    <source>
        <dbReference type="EMBL" id="RYT78135.1"/>
    </source>
</evidence>
<evidence type="ECO:0000259" key="1">
    <source>
        <dbReference type="Pfam" id="PF01408"/>
    </source>
</evidence>
<dbReference type="STRING" id="483216.BACEGG_00211"/>
<evidence type="ECO:0000313" key="9">
    <source>
        <dbReference type="Proteomes" id="UP000254424"/>
    </source>
</evidence>
<dbReference type="SUPFAM" id="SSF51735">
    <property type="entry name" value="NAD(P)-binding Rossmann-fold domains"/>
    <property type="match status" value="1"/>
</dbReference>
<dbReference type="Proteomes" id="UP000520291">
    <property type="component" value="Unassembled WGS sequence"/>
</dbReference>
<feature type="domain" description="Gfo/Idh/MocA-like oxidoreductase bacterial type C-terminal" evidence="2">
    <location>
        <begin position="182"/>
        <end position="289"/>
    </location>
</feature>
<dbReference type="EMBL" id="UFSX01000002">
    <property type="protein sequence ID" value="SUV44237.1"/>
    <property type="molecule type" value="Genomic_DNA"/>
</dbReference>
<evidence type="ECO:0000313" key="6">
    <source>
        <dbReference type="EMBL" id="RHF11146.1"/>
    </source>
</evidence>
<reference evidence="5" key="6">
    <citation type="journal article" date="2021" name="PLoS Genet.">
        <title>Mobile Type VI secretion system loci of the gut Bacteroidales display extensive intra-ecosystem transfer, multi-species spread and geographical clustering.</title>
        <authorList>
            <person name="Garcia-Bayona L."/>
            <person name="Coyne M.J."/>
            <person name="Comstock L.E."/>
        </authorList>
    </citation>
    <scope>NUCLEOTIDE SEQUENCE</scope>
    <source>
        <strain evidence="5">CL11T00C20</strain>
    </source>
</reference>
<dbReference type="InterPro" id="IPR019546">
    <property type="entry name" value="TAT_signal_bac_arc"/>
</dbReference>
<dbReference type="Pfam" id="PF01408">
    <property type="entry name" value="GFO_IDH_MocA"/>
    <property type="match status" value="1"/>
</dbReference>
<evidence type="ECO:0000313" key="3">
    <source>
        <dbReference type="EMBL" id="KAA5277222.1"/>
    </source>
</evidence>
<dbReference type="EMBL" id="VVZX01000001">
    <property type="protein sequence ID" value="KAA5277222.1"/>
    <property type="molecule type" value="Genomic_DNA"/>
</dbReference>
<protein>
    <submittedName>
        <fullName evidence="8">Dehydrogenase</fullName>
        <ecNumber evidence="8">1.1.1.18</ecNumber>
    </submittedName>
    <submittedName>
        <fullName evidence="3">Gfo/Idh/MocA family oxidoreductase</fullName>
    </submittedName>
    <submittedName>
        <fullName evidence="5">Oxidoreductase family, NAD-binding Rossmann fold</fullName>
    </submittedName>
</protein>
<dbReference type="Gene3D" id="3.40.50.720">
    <property type="entry name" value="NAD(P)-binding Rossmann-like Domain"/>
    <property type="match status" value="1"/>
</dbReference>
<dbReference type="InterPro" id="IPR036291">
    <property type="entry name" value="NAD(P)-bd_dom_sf"/>
</dbReference>
<evidence type="ECO:0000313" key="5">
    <source>
        <dbReference type="EMBL" id="QUT44316.1"/>
    </source>
</evidence>
<dbReference type="OrthoDB" id="726883at2"/>
<dbReference type="AlphaFoldDB" id="A0A380ZB85"/>
<gene>
    <name evidence="8" type="primary">iolG_2</name>
    <name evidence="6" type="ORF">DW701_04455</name>
    <name evidence="7" type="ORF">EAJ03_00125</name>
    <name evidence="3" type="ORF">F2Z23_00125</name>
    <name evidence="4" type="ORF">HF841_06440</name>
    <name evidence="5" type="ORF">INE88_01106</name>
    <name evidence="8" type="ORF">NCTC11155_03648</name>
</gene>
<reference evidence="8 9" key="1">
    <citation type="submission" date="2018-06" db="EMBL/GenBank/DDBJ databases">
        <authorList>
            <consortium name="Pathogen Informatics"/>
            <person name="Doyle S."/>
        </authorList>
    </citation>
    <scope>NUCLEOTIDE SEQUENCE [LARGE SCALE GENOMIC DNA]</scope>
    <source>
        <strain evidence="8 9">NCTC11155</strain>
    </source>
</reference>
<dbReference type="Proteomes" id="UP000335496">
    <property type="component" value="Unassembled WGS sequence"/>
</dbReference>
<dbReference type="InterPro" id="IPR006311">
    <property type="entry name" value="TAT_signal"/>
</dbReference>
<dbReference type="EC" id="1.1.1.18" evidence="8"/>
<evidence type="ECO:0000313" key="12">
    <source>
        <dbReference type="Proteomes" id="UP000335496"/>
    </source>
</evidence>
<dbReference type="Proteomes" id="UP000291917">
    <property type="component" value="Unassembled WGS sequence"/>
</dbReference>
<accession>A0A380ZB85</accession>
<reference evidence="6 10" key="2">
    <citation type="submission" date="2018-08" db="EMBL/GenBank/DDBJ databases">
        <title>A genome reference for cultivated species of the human gut microbiota.</title>
        <authorList>
            <person name="Zou Y."/>
            <person name="Xue W."/>
            <person name="Luo G."/>
        </authorList>
    </citation>
    <scope>NUCLEOTIDE SEQUENCE [LARGE SCALE GENOMIC DNA]</scope>
    <source>
        <strain evidence="6 10">AM26-26AC</strain>
    </source>
</reference>